<accession>A0A0C1REL4</accession>
<proteinExistence type="predicted"/>
<dbReference type="AlphaFoldDB" id="A0A0C1REL4"/>
<reference evidence="1" key="1">
    <citation type="journal article" date="2015" name="Genome Announc.">
        <title>Draft Genome Sequence of Tolypothrix boutellei Strain VB521301.</title>
        <authorList>
            <person name="Chandrababunaidu M.M."/>
            <person name="Singh D."/>
            <person name="Sen D."/>
            <person name="Bhan S."/>
            <person name="Das S."/>
            <person name="Gupta A."/>
            <person name="Adhikary S.P."/>
            <person name="Tripathy S."/>
        </authorList>
    </citation>
    <scope>NUCLEOTIDE SEQUENCE</scope>
    <source>
        <strain evidence="1">VB521301</strain>
    </source>
</reference>
<protein>
    <submittedName>
        <fullName evidence="1">Uncharacterized protein</fullName>
    </submittedName>
</protein>
<comment type="caution">
    <text evidence="1">The sequence shown here is derived from an EMBL/GenBank/DDBJ whole genome shotgun (WGS) entry which is preliminary data.</text>
</comment>
<dbReference type="STRING" id="1479485.DA73_0201500"/>
<organism evidence="1">
    <name type="scientific">Tolypothrix bouteillei VB521301</name>
    <dbReference type="NCBI Taxonomy" id="1479485"/>
    <lineage>
        <taxon>Bacteria</taxon>
        <taxon>Bacillati</taxon>
        <taxon>Cyanobacteriota</taxon>
        <taxon>Cyanophyceae</taxon>
        <taxon>Nostocales</taxon>
        <taxon>Tolypothrichaceae</taxon>
        <taxon>Tolypothrix</taxon>
    </lineage>
</organism>
<name>A0A0C1REL4_9CYAN</name>
<sequence>MAETNPFERMLENRGDVLPGSLRDSFIYVHDTLESCKTVAESIFGKGNYTASDVLQIYQFVRDRKEQLSVED</sequence>
<dbReference type="EMBL" id="JHEG02000001">
    <property type="protein sequence ID" value="KIE14028.1"/>
    <property type="molecule type" value="Genomic_DNA"/>
</dbReference>
<evidence type="ECO:0000313" key="1">
    <source>
        <dbReference type="EMBL" id="KIE14028.1"/>
    </source>
</evidence>
<dbReference type="OrthoDB" id="9848230at2"/>
<gene>
    <name evidence="1" type="ORF">DA73_0201500</name>
</gene>